<evidence type="ECO:0000313" key="7">
    <source>
        <dbReference type="EMBL" id="CAF4796197.1"/>
    </source>
</evidence>
<evidence type="ECO:0000256" key="1">
    <source>
        <dbReference type="ARBA" id="ARBA00004651"/>
    </source>
</evidence>
<evidence type="ECO:0000256" key="4">
    <source>
        <dbReference type="ARBA" id="ARBA00022989"/>
    </source>
</evidence>
<keyword evidence="6" id="KW-0807">Transducer</keyword>
<evidence type="ECO:0000256" key="5">
    <source>
        <dbReference type="ARBA" id="ARBA00023136"/>
    </source>
</evidence>
<dbReference type="Pfam" id="PF08395">
    <property type="entry name" value="7tm_7"/>
    <property type="match status" value="1"/>
</dbReference>
<keyword evidence="8" id="KW-1185">Reference proteome</keyword>
<dbReference type="InterPro" id="IPR013604">
    <property type="entry name" value="7TM_chemorcpt"/>
</dbReference>
<comment type="similarity">
    <text evidence="6">Belongs to the insect chemoreceptor superfamily. Gustatory receptor (GR) family.</text>
</comment>
<evidence type="ECO:0000256" key="6">
    <source>
        <dbReference type="RuleBase" id="RU363108"/>
    </source>
</evidence>
<feature type="transmembrane region" description="Helical" evidence="6">
    <location>
        <begin position="178"/>
        <end position="202"/>
    </location>
</feature>
<evidence type="ECO:0000256" key="2">
    <source>
        <dbReference type="ARBA" id="ARBA00022475"/>
    </source>
</evidence>
<feature type="transmembrane region" description="Helical" evidence="6">
    <location>
        <begin position="90"/>
        <end position="115"/>
    </location>
</feature>
<dbReference type="GO" id="GO:0007165">
    <property type="term" value="P:signal transduction"/>
    <property type="evidence" value="ECO:0007669"/>
    <property type="project" value="UniProtKB-KW"/>
</dbReference>
<keyword evidence="4 6" id="KW-1133">Transmembrane helix</keyword>
<comment type="function">
    <text evidence="6">Gustatory receptor which mediates acceptance or avoidance behavior, depending on its substrates.</text>
</comment>
<reference evidence="7" key="1">
    <citation type="submission" date="2021-02" db="EMBL/GenBank/DDBJ databases">
        <authorList>
            <person name="Steward A R."/>
        </authorList>
    </citation>
    <scope>NUCLEOTIDE SEQUENCE</scope>
</reference>
<proteinExistence type="inferred from homology"/>
<feature type="transmembrane region" description="Helical" evidence="6">
    <location>
        <begin position="222"/>
        <end position="245"/>
    </location>
</feature>
<feature type="transmembrane region" description="Helical" evidence="6">
    <location>
        <begin position="6"/>
        <end position="28"/>
    </location>
</feature>
<comment type="caution">
    <text evidence="7">The sequence shown here is derived from an EMBL/GenBank/DDBJ whole genome shotgun (WGS) entry which is preliminary data.</text>
</comment>
<keyword evidence="6" id="KW-0675">Receptor</keyword>
<keyword evidence="2 6" id="KW-1003">Cell membrane</keyword>
<dbReference type="Proteomes" id="UP000663880">
    <property type="component" value="Unassembled WGS sequence"/>
</dbReference>
<dbReference type="AlphaFoldDB" id="A0A821NZR3"/>
<protein>
    <recommendedName>
        <fullName evidence="6">Gustatory receptor</fullName>
    </recommendedName>
</protein>
<evidence type="ECO:0000256" key="3">
    <source>
        <dbReference type="ARBA" id="ARBA00022692"/>
    </source>
</evidence>
<comment type="caution">
    <text evidence="6">Lacks conserved residue(s) required for the propagation of feature annotation.</text>
</comment>
<feature type="transmembrane region" description="Helical" evidence="6">
    <location>
        <begin position="300"/>
        <end position="318"/>
    </location>
</feature>
<dbReference type="GO" id="GO:0005886">
    <property type="term" value="C:plasma membrane"/>
    <property type="evidence" value="ECO:0007669"/>
    <property type="project" value="UniProtKB-SubCell"/>
</dbReference>
<dbReference type="EMBL" id="CAJOBZ010000005">
    <property type="protein sequence ID" value="CAF4796197.1"/>
    <property type="molecule type" value="Genomic_DNA"/>
</dbReference>
<sequence>MINATIILWVTEASSSIIISIAASLNSYRRIGEFLEYMRAFDKASAKIKIPRDNGRIYKIIIIFVTLTRFLLDASYAYNLVVQFGIQELPFIFMSVTIKYFSICVLQMLIYISYIEVSLRIEYIKDELQDLVDNRLVCDDSTHSFYTHSVDEKVKNLHDLLDSIKTIYLKLNKHFETIFFFILLNILIRIILYFYGIASIIQNGFEENIRYWNHPSTWGAPVWYMGLYGIHNFITMFVIIHPFRVITCKLADIKLLMGRIMTMNNYAFRVFLNVNTFYEELISYNFSYTPLGIITIERSILIKVLAIGITCTAAILQFKK</sequence>
<comment type="subcellular location">
    <subcellularLocation>
        <location evidence="1 6">Cell membrane</location>
        <topology evidence="1 6">Multi-pass membrane protein</topology>
    </subcellularLocation>
</comment>
<gene>
    <name evidence="7" type="ORF">PMACD_LOCUS3166</name>
</gene>
<organism evidence="7 8">
    <name type="scientific">Pieris macdunnoughi</name>
    <dbReference type="NCBI Taxonomy" id="345717"/>
    <lineage>
        <taxon>Eukaryota</taxon>
        <taxon>Metazoa</taxon>
        <taxon>Ecdysozoa</taxon>
        <taxon>Arthropoda</taxon>
        <taxon>Hexapoda</taxon>
        <taxon>Insecta</taxon>
        <taxon>Pterygota</taxon>
        <taxon>Neoptera</taxon>
        <taxon>Endopterygota</taxon>
        <taxon>Lepidoptera</taxon>
        <taxon>Glossata</taxon>
        <taxon>Ditrysia</taxon>
        <taxon>Papilionoidea</taxon>
        <taxon>Pieridae</taxon>
        <taxon>Pierinae</taxon>
        <taxon>Pieris</taxon>
    </lineage>
</organism>
<keyword evidence="5 6" id="KW-0472">Membrane</keyword>
<dbReference type="OrthoDB" id="6932590at2759"/>
<name>A0A821NZR3_9NEOP</name>
<accession>A0A821NZR3</accession>
<feature type="transmembrane region" description="Helical" evidence="6">
    <location>
        <begin position="57"/>
        <end position="78"/>
    </location>
</feature>
<dbReference type="GO" id="GO:0050909">
    <property type="term" value="P:sensory perception of taste"/>
    <property type="evidence" value="ECO:0007669"/>
    <property type="project" value="InterPro"/>
</dbReference>
<keyword evidence="3 6" id="KW-0812">Transmembrane</keyword>
<evidence type="ECO:0000313" key="8">
    <source>
        <dbReference type="Proteomes" id="UP000663880"/>
    </source>
</evidence>